<accession>A0A1D2VM97</accession>
<proteinExistence type="predicted"/>
<dbReference type="Gene3D" id="3.10.20.90">
    <property type="entry name" value="Phosphatidylinositol 3-kinase Catalytic Subunit, Chain A, domain 1"/>
    <property type="match status" value="1"/>
</dbReference>
<dbReference type="InterPro" id="IPR029071">
    <property type="entry name" value="Ubiquitin-like_domsf"/>
</dbReference>
<dbReference type="InParanoid" id="A0A1D2VM97"/>
<keyword evidence="3" id="KW-1185">Reference proteome</keyword>
<dbReference type="PANTHER" id="PTHR10666">
    <property type="entry name" value="UBIQUITIN"/>
    <property type="match status" value="1"/>
</dbReference>
<feature type="non-terminal residue" evidence="2">
    <location>
        <position position="1"/>
    </location>
</feature>
<dbReference type="PROSITE" id="PS50053">
    <property type="entry name" value="UBIQUITIN_2"/>
    <property type="match status" value="1"/>
</dbReference>
<dbReference type="InterPro" id="IPR050158">
    <property type="entry name" value="Ubiquitin_ubiquitin-like"/>
</dbReference>
<dbReference type="SMART" id="SM00213">
    <property type="entry name" value="UBQ"/>
    <property type="match status" value="1"/>
</dbReference>
<reference evidence="3" key="1">
    <citation type="submission" date="2016-05" db="EMBL/GenBank/DDBJ databases">
        <title>Comparative genomics of biotechnologically important yeasts.</title>
        <authorList>
            <consortium name="DOE Joint Genome Institute"/>
            <person name="Riley R."/>
            <person name="Haridas S."/>
            <person name="Wolfe K.H."/>
            <person name="Lopes M.R."/>
            <person name="Hittinger C.T."/>
            <person name="Goker M."/>
            <person name="Salamov A."/>
            <person name="Wisecaver J."/>
            <person name="Long T.M."/>
            <person name="Aerts A.L."/>
            <person name="Barry K."/>
            <person name="Choi C."/>
            <person name="Clum A."/>
            <person name="Coughlan A.Y."/>
            <person name="Deshpande S."/>
            <person name="Douglass A.P."/>
            <person name="Hanson S.J."/>
            <person name="Klenk H.-P."/>
            <person name="Labutti K."/>
            <person name="Lapidus A."/>
            <person name="Lindquist E."/>
            <person name="Lipzen A."/>
            <person name="Meier-Kolthoff J.P."/>
            <person name="Ohm R.A."/>
            <person name="Otillar R.P."/>
            <person name="Pangilinan J."/>
            <person name="Peng Y."/>
            <person name="Rokas A."/>
            <person name="Rosa C.A."/>
            <person name="Scheuner C."/>
            <person name="Sibirny A.A."/>
            <person name="Slot J.C."/>
            <person name="Stielow J.B."/>
            <person name="Sun H."/>
            <person name="Kurtzman C.P."/>
            <person name="Blackwell M."/>
            <person name="Grigoriev I.V."/>
            <person name="Jeffries T.W."/>
        </authorList>
    </citation>
    <scope>NUCLEOTIDE SEQUENCE [LARGE SCALE GENOMIC DNA]</scope>
    <source>
        <strain evidence="3">DSM 1968</strain>
    </source>
</reference>
<sequence>IIIKILSKSIKLSLETLQLTVSYIKFKIQDEENIPMENQKLSFNGETLENYKTLADYDIKDGSILHL</sequence>
<protein>
    <recommendedName>
        <fullName evidence="1">Ubiquitin-like domain-containing protein</fullName>
    </recommendedName>
</protein>
<dbReference type="InterPro" id="IPR019956">
    <property type="entry name" value="Ubiquitin_dom"/>
</dbReference>
<evidence type="ECO:0000313" key="3">
    <source>
        <dbReference type="Proteomes" id="UP000095038"/>
    </source>
</evidence>
<dbReference type="STRING" id="1344418.A0A1D2VM97"/>
<evidence type="ECO:0000259" key="1">
    <source>
        <dbReference type="PROSITE" id="PS50053"/>
    </source>
</evidence>
<dbReference type="Proteomes" id="UP000095038">
    <property type="component" value="Unassembled WGS sequence"/>
</dbReference>
<organism evidence="2 3">
    <name type="scientific">Ascoidea rubescens DSM 1968</name>
    <dbReference type="NCBI Taxonomy" id="1344418"/>
    <lineage>
        <taxon>Eukaryota</taxon>
        <taxon>Fungi</taxon>
        <taxon>Dikarya</taxon>
        <taxon>Ascomycota</taxon>
        <taxon>Saccharomycotina</taxon>
        <taxon>Saccharomycetes</taxon>
        <taxon>Ascoideaceae</taxon>
        <taxon>Ascoidea</taxon>
    </lineage>
</organism>
<evidence type="ECO:0000313" key="2">
    <source>
        <dbReference type="EMBL" id="ODV62731.1"/>
    </source>
</evidence>
<dbReference type="GeneID" id="30963356"/>
<dbReference type="InterPro" id="IPR000626">
    <property type="entry name" value="Ubiquitin-like_dom"/>
</dbReference>
<dbReference type="CDD" id="cd17039">
    <property type="entry name" value="Ubl_ubiquitin_like"/>
    <property type="match status" value="1"/>
</dbReference>
<dbReference type="OrthoDB" id="428577at2759"/>
<name>A0A1D2VM97_9ASCO</name>
<feature type="non-terminal residue" evidence="2">
    <location>
        <position position="67"/>
    </location>
</feature>
<dbReference type="RefSeq" id="XP_020049038.1">
    <property type="nucleotide sequence ID" value="XM_020189720.1"/>
</dbReference>
<dbReference type="SUPFAM" id="SSF54236">
    <property type="entry name" value="Ubiquitin-like"/>
    <property type="match status" value="1"/>
</dbReference>
<dbReference type="Pfam" id="PF00240">
    <property type="entry name" value="ubiquitin"/>
    <property type="match status" value="1"/>
</dbReference>
<dbReference type="EMBL" id="KV454476">
    <property type="protein sequence ID" value="ODV62731.1"/>
    <property type="molecule type" value="Genomic_DNA"/>
</dbReference>
<feature type="domain" description="Ubiquitin-like" evidence="1">
    <location>
        <begin position="1"/>
        <end position="67"/>
    </location>
</feature>
<gene>
    <name evidence="2" type="ORF">ASCRUDRAFT_21999</name>
</gene>
<dbReference type="AlphaFoldDB" id="A0A1D2VM97"/>
<dbReference type="PRINTS" id="PR00348">
    <property type="entry name" value="UBIQUITIN"/>
</dbReference>